<comment type="caution">
    <text evidence="7">The sequence shown here is derived from an EMBL/GenBank/DDBJ whole genome shotgun (WGS) entry which is preliminary data.</text>
</comment>
<dbReference type="EMBL" id="CAVLGL010000087">
    <property type="protein sequence ID" value="CAK1591650.1"/>
    <property type="molecule type" value="Genomic_DNA"/>
</dbReference>
<evidence type="ECO:0000313" key="8">
    <source>
        <dbReference type="Proteomes" id="UP001314205"/>
    </source>
</evidence>
<protein>
    <recommendedName>
        <fullName evidence="1">PiggyBac transposable element-derived protein domain-containing protein</fullName>
    </recommendedName>
</protein>
<keyword evidence="8" id="KW-1185">Reference proteome</keyword>
<evidence type="ECO:0000313" key="6">
    <source>
        <dbReference type="EMBL" id="CAK1591657.1"/>
    </source>
</evidence>
<dbReference type="AlphaFoldDB" id="A0AAV1L8T0"/>
<sequence>MYWDTGIDTYHPGVANSISRSRFEQILRFMHVSDNAALDVQDKFTKVRPLWEKLNEKWMKYWPQYNEVSIDESMIPYYGHHSTKQHIHGKPIRFGFKCWCMSTRLGYLIQAIPYQGASTGNTNLDLGVGGSVVMNLVAKLPTDFPFHVYIDNFFTSFRLLIALMDFGHQGTGTIRSNRVENAPLESIADIKKKQRGSYDQIIDETSGVSLVRYNDNNVVTVASTCEGVSPVGSAQRWSSAERKKNLDSTALLCSNV</sequence>
<dbReference type="PANTHER" id="PTHR47055:SF3">
    <property type="entry name" value="PHORBOL-ESTER_DAG-TYPE DOMAIN-CONTAINING PROTEIN"/>
    <property type="match status" value="1"/>
</dbReference>
<organism evidence="7 8">
    <name type="scientific">Parnassius mnemosyne</name>
    <name type="common">clouded apollo</name>
    <dbReference type="NCBI Taxonomy" id="213953"/>
    <lineage>
        <taxon>Eukaryota</taxon>
        <taxon>Metazoa</taxon>
        <taxon>Ecdysozoa</taxon>
        <taxon>Arthropoda</taxon>
        <taxon>Hexapoda</taxon>
        <taxon>Insecta</taxon>
        <taxon>Pterygota</taxon>
        <taxon>Neoptera</taxon>
        <taxon>Endopterygota</taxon>
        <taxon>Lepidoptera</taxon>
        <taxon>Glossata</taxon>
        <taxon>Ditrysia</taxon>
        <taxon>Papilionoidea</taxon>
        <taxon>Papilionidae</taxon>
        <taxon>Parnassiinae</taxon>
        <taxon>Parnassini</taxon>
        <taxon>Parnassius</taxon>
        <taxon>Driopa</taxon>
    </lineage>
</organism>
<dbReference type="EMBL" id="CAVLGL010000087">
    <property type="protein sequence ID" value="CAK1591658.1"/>
    <property type="molecule type" value="Genomic_DNA"/>
</dbReference>
<dbReference type="GO" id="GO:0043565">
    <property type="term" value="F:sequence-specific DNA binding"/>
    <property type="evidence" value="ECO:0007669"/>
    <property type="project" value="TreeGrafter"/>
</dbReference>
<dbReference type="EMBL" id="CAVLGL010000087">
    <property type="protein sequence ID" value="CAK1591657.1"/>
    <property type="molecule type" value="Genomic_DNA"/>
</dbReference>
<evidence type="ECO:0000313" key="2">
    <source>
        <dbReference type="EMBL" id="CAK1591650.1"/>
    </source>
</evidence>
<dbReference type="Proteomes" id="UP001314205">
    <property type="component" value="Unassembled WGS sequence"/>
</dbReference>
<proteinExistence type="predicted"/>
<dbReference type="EMBL" id="CAVLGL010000087">
    <property type="protein sequence ID" value="CAK1591651.1"/>
    <property type="molecule type" value="Genomic_DNA"/>
</dbReference>
<evidence type="ECO:0000259" key="1">
    <source>
        <dbReference type="Pfam" id="PF13843"/>
    </source>
</evidence>
<dbReference type="PANTHER" id="PTHR47055">
    <property type="entry name" value="DDE_TNP_1_7 DOMAIN-CONTAINING PROTEIN"/>
    <property type="match status" value="1"/>
</dbReference>
<name>A0AAV1L8T0_9NEOP</name>
<accession>A0AAV1L8T0</accession>
<gene>
    <name evidence="2" type="ORF">PARMNEM_LOCUS11837</name>
    <name evidence="3" type="ORF">PARMNEM_LOCUS11838</name>
    <name evidence="4" type="ORF">PARMNEM_LOCUS11840</name>
    <name evidence="5" type="ORF">PARMNEM_LOCUS11841</name>
    <name evidence="6" type="ORF">PARMNEM_LOCUS11843</name>
    <name evidence="7" type="ORF">PARMNEM_LOCUS11844</name>
</gene>
<dbReference type="InterPro" id="IPR029526">
    <property type="entry name" value="PGBD"/>
</dbReference>
<dbReference type="EMBL" id="CAVLGL010000087">
    <property type="protein sequence ID" value="CAK1591653.1"/>
    <property type="molecule type" value="Genomic_DNA"/>
</dbReference>
<evidence type="ECO:0000313" key="5">
    <source>
        <dbReference type="EMBL" id="CAK1591654.1"/>
    </source>
</evidence>
<feature type="domain" description="PiggyBac transposable element-derived protein" evidence="1">
    <location>
        <begin position="1"/>
        <end position="241"/>
    </location>
</feature>
<dbReference type="Pfam" id="PF13843">
    <property type="entry name" value="DDE_Tnp_1_7"/>
    <property type="match status" value="1"/>
</dbReference>
<evidence type="ECO:0000313" key="7">
    <source>
        <dbReference type="EMBL" id="CAK1591658.1"/>
    </source>
</evidence>
<evidence type="ECO:0000313" key="3">
    <source>
        <dbReference type="EMBL" id="CAK1591651.1"/>
    </source>
</evidence>
<reference evidence="7 8" key="1">
    <citation type="submission" date="2023-11" db="EMBL/GenBank/DDBJ databases">
        <authorList>
            <person name="Hedman E."/>
            <person name="Englund M."/>
            <person name="Stromberg M."/>
            <person name="Nyberg Akerstrom W."/>
            <person name="Nylinder S."/>
            <person name="Jareborg N."/>
            <person name="Kallberg Y."/>
            <person name="Kronander E."/>
        </authorList>
    </citation>
    <scope>NUCLEOTIDE SEQUENCE [LARGE SCALE GENOMIC DNA]</scope>
</reference>
<evidence type="ECO:0000313" key="4">
    <source>
        <dbReference type="EMBL" id="CAK1591653.1"/>
    </source>
</evidence>
<dbReference type="InterPro" id="IPR052638">
    <property type="entry name" value="PiggyBac_TE-derived"/>
</dbReference>
<dbReference type="EMBL" id="CAVLGL010000087">
    <property type="protein sequence ID" value="CAK1591654.1"/>
    <property type="molecule type" value="Genomic_DNA"/>
</dbReference>